<organism evidence="4 5">
    <name type="scientific">Collinsella tanakaei YIT 12063</name>
    <dbReference type="NCBI Taxonomy" id="742742"/>
    <lineage>
        <taxon>Bacteria</taxon>
        <taxon>Bacillati</taxon>
        <taxon>Actinomycetota</taxon>
        <taxon>Coriobacteriia</taxon>
        <taxon>Coriobacteriales</taxon>
        <taxon>Coriobacteriaceae</taxon>
        <taxon>Collinsella</taxon>
    </lineage>
</organism>
<evidence type="ECO:0000259" key="3">
    <source>
        <dbReference type="Pfam" id="PF04389"/>
    </source>
</evidence>
<keyword evidence="5" id="KW-1185">Reference proteome</keyword>
<dbReference type="HOGENOM" id="CLU_267841_0_0_11"/>
<dbReference type="eggNOG" id="COG3266">
    <property type="taxonomic scope" value="Bacteria"/>
</dbReference>
<dbReference type="GeneID" id="62759679"/>
<dbReference type="SUPFAM" id="SSF53187">
    <property type="entry name" value="Zn-dependent exopeptidases"/>
    <property type="match status" value="2"/>
</dbReference>
<feature type="domain" description="Peptidase M28" evidence="3">
    <location>
        <begin position="1019"/>
        <end position="1170"/>
    </location>
</feature>
<feature type="transmembrane region" description="Helical" evidence="2">
    <location>
        <begin position="63"/>
        <end position="95"/>
    </location>
</feature>
<dbReference type="PATRIC" id="fig|742742.3.peg.1980"/>
<dbReference type="Gene3D" id="3.40.630.10">
    <property type="entry name" value="Zn peptidases"/>
    <property type="match status" value="2"/>
</dbReference>
<evidence type="ECO:0000313" key="4">
    <source>
        <dbReference type="EMBL" id="EGX68911.1"/>
    </source>
</evidence>
<dbReference type="STRING" id="742742.HMPREF9452_01998"/>
<name>G1WKY5_9ACTN</name>
<dbReference type="Pfam" id="PF04389">
    <property type="entry name" value="Peptidase_M28"/>
    <property type="match status" value="1"/>
</dbReference>
<feature type="region of interest" description="Disordered" evidence="1">
    <location>
        <begin position="504"/>
        <end position="530"/>
    </location>
</feature>
<evidence type="ECO:0000256" key="2">
    <source>
        <dbReference type="SAM" id="Phobius"/>
    </source>
</evidence>
<keyword evidence="2" id="KW-1133">Transmembrane helix</keyword>
<dbReference type="AlphaFoldDB" id="G1WKY5"/>
<comment type="caution">
    <text evidence="4">The sequence shown here is derived from an EMBL/GenBank/DDBJ whole genome shotgun (WGS) entry which is preliminary data.</text>
</comment>
<feature type="region of interest" description="Disordered" evidence="1">
    <location>
        <begin position="585"/>
        <end position="610"/>
    </location>
</feature>
<feature type="compositionally biased region" description="Acidic residues" evidence="1">
    <location>
        <begin position="585"/>
        <end position="606"/>
    </location>
</feature>
<feature type="transmembrane region" description="Helical" evidence="2">
    <location>
        <begin position="162"/>
        <end position="180"/>
    </location>
</feature>
<feature type="region of interest" description="Disordered" evidence="1">
    <location>
        <begin position="878"/>
        <end position="931"/>
    </location>
</feature>
<keyword evidence="2" id="KW-0812">Transmembrane</keyword>
<sequence length="1174" mass="124016">MANTQKYLNHLLQNTGITPACSEEERAAADIVADIFRDHGFQPEIQEFSASSSEKVAQAAMGIMVFVGAVLMGIGGAVGIVGVIIALAGAVLFVMERSGHPVLSNMGAGGLSQNVIAYHKASGPLASPRNRPVVVVAHYDSPRADLLSQEPYASYRPMLVKLLPFAMIAPAILAVVRLLPVPAPAKIVLWILAIIVALVPLANAVAIIANKFVLPYTSGSVCNKSSVAAMLGVMDAVSPYQGVNEFPGDVPFDQYMEEQRSYAPVMELVDQDAVDADFEDEYGAAAPADEQVEEQDEASAVDASTPSAAAYDEDDESSDAAATAMWSALDAETTVAAGVEAARRANQAAAAVQPVSQPVADPGSTVAMTSEQFAAALLNTDVQVEGSAQAASADKAVAFEVAPEAQTAAPAVSAEPEGPALPINASGNIRYGVEVLRALGMVSSACAIEYEAGASAVPPVKPEPQPVVQPAVQPAVPAAVQSVLQPVESSARQVEDVPAPVAGYHEVAPTPADGDSMPASHNPVSEYEDDEAYTPLTDESYESQTVESAAYEEAPIEEDLEPQRVDQTSMWAVPAEFGGSSAYAEDEATGQQNDEDSFDGYEDESDQSMRSAYLNYADDADDYILEAEYEIIDDGMYDEIDESVEDVAVEEASEEVSQDDEIVDDDEAASDIDEVIDAVDDADASDFDIDDEDADTEGASEEEPAEEAEVCDGDEVEGENSFNGEGVVSESELVDIEGEVAESVSIDAVEEGDSADESSVGSDGDAESVEPSDSTVDGQGEVQPVEQPMVDVTADTQLFQMPQNVMKPGATQAMPMPPATEHTMPRRPVETVDSLMAQIAQPQPAVHVPPRSINVPDISVPANARRIPAVPGIEAFQQQNASQNRSPLFDLPDPSVKPADPFASASPSTTSAASRGFSVVSSAPQPTPAPAPVQEQQVFETIKAPAPQPKKQRRGLGGLFGRKKKQQESMSEWLGVDDDFDAKRSGGEIGSWDNFDGDDNGWKGGATGIDGVTELELRDAITSMGDNELLGHDIWFVATGASECGNAGLKAFLETHRDKLRGVFLINLESVGAGQVAMLASEGDSRALKGDKRIMKLVQQVSSDFHHEIGAVDMPYVNTDAHAAMNMSLRSLTIAGIEGAHFACSHSEEDMPYNVNDENINKVADVVTEVIRRS</sequence>
<dbReference type="RefSeq" id="WP_009142022.1">
    <property type="nucleotide sequence ID" value="NZ_JH126474.1"/>
</dbReference>
<dbReference type="EMBL" id="ADLS01000028">
    <property type="protein sequence ID" value="EGX68911.1"/>
    <property type="molecule type" value="Genomic_DNA"/>
</dbReference>
<feature type="compositionally biased region" description="Acidic residues" evidence="1">
    <location>
        <begin position="290"/>
        <end position="299"/>
    </location>
</feature>
<gene>
    <name evidence="4" type="ORF">HMPREF9452_01998</name>
</gene>
<feature type="region of interest" description="Disordered" evidence="1">
    <location>
        <begin position="680"/>
        <end position="787"/>
    </location>
</feature>
<evidence type="ECO:0000256" key="1">
    <source>
        <dbReference type="SAM" id="MobiDB-lite"/>
    </source>
</evidence>
<feature type="region of interest" description="Disordered" evidence="1">
    <location>
        <begin position="943"/>
        <end position="980"/>
    </location>
</feature>
<feature type="compositionally biased region" description="Acidic residues" evidence="1">
    <location>
        <begin position="680"/>
        <end position="718"/>
    </location>
</feature>
<proteinExistence type="predicted"/>
<dbReference type="Proteomes" id="UP000004830">
    <property type="component" value="Unassembled WGS sequence"/>
</dbReference>
<reference evidence="4 5" key="1">
    <citation type="submission" date="2011-06" db="EMBL/GenBank/DDBJ databases">
        <title>The Genome Sequence of Collinsella tanakaei YIT 12063.</title>
        <authorList>
            <consortium name="The Broad Institute Genome Sequencing Platform"/>
            <person name="Earl A."/>
            <person name="Ward D."/>
            <person name="Feldgarden M."/>
            <person name="Gevers D."/>
            <person name="Morotomi M."/>
            <person name="Young S.K."/>
            <person name="Zeng Q."/>
            <person name="Gargeya S."/>
            <person name="Fitzgerald M."/>
            <person name="Haas B."/>
            <person name="Abouelleil A."/>
            <person name="Alvarado L."/>
            <person name="Arachchi H.M."/>
            <person name="Berlin A."/>
            <person name="Brown A."/>
            <person name="Chapman S.B."/>
            <person name="Chen Z."/>
            <person name="Dunbar C."/>
            <person name="Freedman E."/>
            <person name="Gearin G."/>
            <person name="Gellesch M."/>
            <person name="Goldberg J."/>
            <person name="Griggs A."/>
            <person name="Gujja S."/>
            <person name="Heiman D."/>
            <person name="Howarth C."/>
            <person name="Larson L."/>
            <person name="Lui A."/>
            <person name="MacDonald P.J.P."/>
            <person name="Mehta T."/>
            <person name="Montmayeur A."/>
            <person name="Murphy C."/>
            <person name="Neiman D."/>
            <person name="Pearson M."/>
            <person name="Priest M."/>
            <person name="Roberts A."/>
            <person name="Saif S."/>
            <person name="Shea T."/>
            <person name="Shenoy N."/>
            <person name="Sisk P."/>
            <person name="Stolte C."/>
            <person name="Sykes S."/>
            <person name="Wortman J."/>
            <person name="Nusbaum C."/>
            <person name="Birren B."/>
        </authorList>
    </citation>
    <scope>NUCLEOTIDE SEQUENCE [LARGE SCALE GENOMIC DNA]</scope>
    <source>
        <strain evidence="4 5">YIT 12063</strain>
    </source>
</reference>
<feature type="transmembrane region" description="Helical" evidence="2">
    <location>
        <begin position="187"/>
        <end position="209"/>
    </location>
</feature>
<dbReference type="OrthoDB" id="3169450at2"/>
<dbReference type="InterPro" id="IPR007484">
    <property type="entry name" value="Peptidase_M28"/>
</dbReference>
<keyword evidence="2" id="KW-0472">Membrane</keyword>
<protein>
    <recommendedName>
        <fullName evidence="3">Peptidase M28 domain-containing protein</fullName>
    </recommendedName>
</protein>
<evidence type="ECO:0000313" key="5">
    <source>
        <dbReference type="Proteomes" id="UP000004830"/>
    </source>
</evidence>
<feature type="compositionally biased region" description="Low complexity" evidence="1">
    <location>
        <begin position="898"/>
        <end position="924"/>
    </location>
</feature>
<feature type="region of interest" description="Disordered" evidence="1">
    <location>
        <begin position="286"/>
        <end position="320"/>
    </location>
</feature>
<feature type="region of interest" description="Disordered" evidence="1">
    <location>
        <begin position="542"/>
        <end position="563"/>
    </location>
</feature>
<accession>G1WKY5</accession>